<dbReference type="SUPFAM" id="SSF53474">
    <property type="entry name" value="alpha/beta-Hydrolases"/>
    <property type="match status" value="1"/>
</dbReference>
<feature type="domain" description="Serine aminopeptidase S33" evidence="2">
    <location>
        <begin position="88"/>
        <end position="296"/>
    </location>
</feature>
<dbReference type="PANTHER" id="PTHR11614">
    <property type="entry name" value="PHOSPHOLIPASE-RELATED"/>
    <property type="match status" value="1"/>
</dbReference>
<name>A0A7K0E0U0_9NOCA</name>
<keyword evidence="4" id="KW-1185">Reference proteome</keyword>
<comment type="caution">
    <text evidence="3">The sequence shown here is derived from an EMBL/GenBank/DDBJ whole genome shotgun (WGS) entry which is preliminary data.</text>
</comment>
<proteinExistence type="predicted"/>
<accession>A0A7K0E0U0</accession>
<sequence>MPDFENGGVGCDRISTGATPLSGSNRLGPVTNETPITAAPGTTPPDTWQPDVLGEGYECLTLPLGPDPDGEGTVVATLVRYTAPVPDAVGAVLYVHGFTDYFFQKHLAEHFAGRGYRFYALDLRKCGRSQRPGQTPHYVSDLALYDTELSHALRVVRDETGLPVLLNAHSTGGLVLPLWLDRLRRAEGVAAQGISGLVLNSPWFDLQGPSYYRTVGTALINGLGRVRAMSRMPDTGINTYGASLHTSASGEWDYDLDWKPLTGYPVRFGWLRAIRQGQARLHRGLDVGVPALILRSKLTTFMRRYGPAADVSDTVLDVRQIQRWSGCLGQRTTIVPIEGARHDVFLSSAPVRKQAFAEMDAWLDWLHGHGTGEGGVSPNAGDPITAN</sequence>
<feature type="region of interest" description="Disordered" evidence="1">
    <location>
        <begin position="1"/>
        <end position="50"/>
    </location>
</feature>
<gene>
    <name evidence="3" type="ORF">NRB56_63270</name>
</gene>
<feature type="compositionally biased region" description="Polar residues" evidence="1">
    <location>
        <begin position="16"/>
        <end position="25"/>
    </location>
</feature>
<dbReference type="Proteomes" id="UP000431401">
    <property type="component" value="Unassembled WGS sequence"/>
</dbReference>
<evidence type="ECO:0000313" key="3">
    <source>
        <dbReference type="EMBL" id="MQY30724.1"/>
    </source>
</evidence>
<dbReference type="Pfam" id="PF12146">
    <property type="entry name" value="Hydrolase_4"/>
    <property type="match status" value="1"/>
</dbReference>
<protein>
    <recommendedName>
        <fullName evidence="2">Serine aminopeptidase S33 domain-containing protein</fullName>
    </recommendedName>
</protein>
<dbReference type="Gene3D" id="3.40.50.1820">
    <property type="entry name" value="alpha/beta hydrolase"/>
    <property type="match status" value="1"/>
</dbReference>
<evidence type="ECO:0000313" key="4">
    <source>
        <dbReference type="Proteomes" id="UP000431401"/>
    </source>
</evidence>
<dbReference type="InterPro" id="IPR022742">
    <property type="entry name" value="Hydrolase_4"/>
</dbReference>
<dbReference type="EMBL" id="WEGI01000015">
    <property type="protein sequence ID" value="MQY30724.1"/>
    <property type="molecule type" value="Genomic_DNA"/>
</dbReference>
<organism evidence="3 4">
    <name type="scientific">Nocardia aurantia</name>
    <dbReference type="NCBI Taxonomy" id="2585199"/>
    <lineage>
        <taxon>Bacteria</taxon>
        <taxon>Bacillati</taxon>
        <taxon>Actinomycetota</taxon>
        <taxon>Actinomycetes</taxon>
        <taxon>Mycobacteriales</taxon>
        <taxon>Nocardiaceae</taxon>
        <taxon>Nocardia</taxon>
    </lineage>
</organism>
<dbReference type="InterPro" id="IPR029058">
    <property type="entry name" value="AB_hydrolase_fold"/>
</dbReference>
<evidence type="ECO:0000256" key="1">
    <source>
        <dbReference type="SAM" id="MobiDB-lite"/>
    </source>
</evidence>
<reference evidence="3 4" key="1">
    <citation type="submission" date="2019-10" db="EMBL/GenBank/DDBJ databases">
        <title>Nocardia macrotermitis sp. nov. and Nocardia aurantia sp. nov., isolated from the gut of fungus growing-termite Macrotermes natalensis.</title>
        <authorList>
            <person name="Benndorf R."/>
            <person name="Schwitalla J."/>
            <person name="Martin K."/>
            <person name="De Beer W."/>
            <person name="Kaster A.-K."/>
            <person name="Vollmers J."/>
            <person name="Poulsen M."/>
            <person name="Beemelmanns C."/>
        </authorList>
    </citation>
    <scope>NUCLEOTIDE SEQUENCE [LARGE SCALE GENOMIC DNA]</scope>
    <source>
        <strain evidence="3 4">RB56</strain>
    </source>
</reference>
<dbReference type="InterPro" id="IPR051044">
    <property type="entry name" value="MAG_DAG_Lipase"/>
</dbReference>
<evidence type="ECO:0000259" key="2">
    <source>
        <dbReference type="Pfam" id="PF12146"/>
    </source>
</evidence>
<dbReference type="AlphaFoldDB" id="A0A7K0E0U0"/>
<feature type="compositionally biased region" description="Low complexity" evidence="1">
    <location>
        <begin position="34"/>
        <end position="46"/>
    </location>
</feature>